<evidence type="ECO:0008006" key="3">
    <source>
        <dbReference type="Google" id="ProtNLM"/>
    </source>
</evidence>
<accession>A0ABN2VQ88</accession>
<dbReference type="EMBL" id="BAAAPY010000001">
    <property type="protein sequence ID" value="GAA2068757.1"/>
    <property type="molecule type" value="Genomic_DNA"/>
</dbReference>
<organism evidence="1 2">
    <name type="scientific">Aeromicrobium halocynthiae</name>
    <dbReference type="NCBI Taxonomy" id="560557"/>
    <lineage>
        <taxon>Bacteria</taxon>
        <taxon>Bacillati</taxon>
        <taxon>Actinomycetota</taxon>
        <taxon>Actinomycetes</taxon>
        <taxon>Propionibacteriales</taxon>
        <taxon>Nocardioidaceae</taxon>
        <taxon>Aeromicrobium</taxon>
    </lineage>
</organism>
<evidence type="ECO:0000313" key="2">
    <source>
        <dbReference type="Proteomes" id="UP001501480"/>
    </source>
</evidence>
<sequence>MDEHLLLMAEHNGGYLHRADILDNAGTDRQIRGLVRAGLIRRIRVGTYAPSVTWDVLDPTERHIVLARSVIDKFPSGAVALSHHSALACHGVALHGVDLSTVHVVRLDAGGGRQESGVVHHRAEPSPESVTVVDGRHCVDAPRAVWELASISSRRTGLVSMDSAVNLAMATQEQIIAEGEHCRRWPGSRVARMTARLVDGGAESAGETLARLTCLDARLPRPQTQVEIRDADGAFIARNDLGWIELCHLGEFDGFRKYLRDLRPNEDPSGVLVREKLREDRLRSLGYGVSRMVWSEVQVDTSAATGRRLAHELAVSADRLTRGRRHVV</sequence>
<proteinExistence type="predicted"/>
<name>A0ABN2VQ88_9ACTN</name>
<protein>
    <recommendedName>
        <fullName evidence="3">Type IV toxin-antitoxin system AbiEi family antitoxin domain-containing protein</fullName>
    </recommendedName>
</protein>
<evidence type="ECO:0000313" key="1">
    <source>
        <dbReference type="EMBL" id="GAA2068757.1"/>
    </source>
</evidence>
<keyword evidence="2" id="KW-1185">Reference proteome</keyword>
<gene>
    <name evidence="1" type="ORF">GCM10009821_00790</name>
</gene>
<dbReference type="Proteomes" id="UP001501480">
    <property type="component" value="Unassembled WGS sequence"/>
</dbReference>
<reference evidence="1 2" key="1">
    <citation type="journal article" date="2019" name="Int. J. Syst. Evol. Microbiol.">
        <title>The Global Catalogue of Microorganisms (GCM) 10K type strain sequencing project: providing services to taxonomists for standard genome sequencing and annotation.</title>
        <authorList>
            <consortium name="The Broad Institute Genomics Platform"/>
            <consortium name="The Broad Institute Genome Sequencing Center for Infectious Disease"/>
            <person name="Wu L."/>
            <person name="Ma J."/>
        </authorList>
    </citation>
    <scope>NUCLEOTIDE SEQUENCE [LARGE SCALE GENOMIC DNA]</scope>
    <source>
        <strain evidence="1 2">JCM 15749</strain>
    </source>
</reference>
<comment type="caution">
    <text evidence="1">The sequence shown here is derived from an EMBL/GenBank/DDBJ whole genome shotgun (WGS) entry which is preliminary data.</text>
</comment>